<proteinExistence type="predicted"/>
<dbReference type="RefSeq" id="WP_380796737.1">
    <property type="nucleotide sequence ID" value="NZ_JBHRVU010000004.1"/>
</dbReference>
<dbReference type="InterPro" id="IPR006522">
    <property type="entry name" value="Phage_virion_morphogenesis"/>
</dbReference>
<accession>A0ABV7NJA3</accession>
<evidence type="ECO:0000313" key="1">
    <source>
        <dbReference type="EMBL" id="MFC3442557.1"/>
    </source>
</evidence>
<protein>
    <submittedName>
        <fullName evidence="1">Phage virion morphogenesis protein</fullName>
    </submittedName>
</protein>
<reference evidence="2" key="1">
    <citation type="journal article" date="2019" name="Int. J. Syst. Evol. Microbiol.">
        <title>The Global Catalogue of Microorganisms (GCM) 10K type strain sequencing project: providing services to taxonomists for standard genome sequencing and annotation.</title>
        <authorList>
            <consortium name="The Broad Institute Genomics Platform"/>
            <consortium name="The Broad Institute Genome Sequencing Center for Infectious Disease"/>
            <person name="Wu L."/>
            <person name="Ma J."/>
        </authorList>
    </citation>
    <scope>NUCLEOTIDE SEQUENCE [LARGE SCALE GENOMIC DNA]</scope>
    <source>
        <strain evidence="2">CCM 7491</strain>
    </source>
</reference>
<dbReference type="Pfam" id="PF05069">
    <property type="entry name" value="Phage_tail_S"/>
    <property type="match status" value="1"/>
</dbReference>
<comment type="caution">
    <text evidence="1">The sequence shown here is derived from an EMBL/GenBank/DDBJ whole genome shotgun (WGS) entry which is preliminary data.</text>
</comment>
<name>A0ABV7NJA3_9SPHN</name>
<dbReference type="EMBL" id="JBHRVU010000004">
    <property type="protein sequence ID" value="MFC3442557.1"/>
    <property type="molecule type" value="Genomic_DNA"/>
</dbReference>
<dbReference type="Proteomes" id="UP001595681">
    <property type="component" value="Unassembled WGS sequence"/>
</dbReference>
<evidence type="ECO:0000313" key="2">
    <source>
        <dbReference type="Proteomes" id="UP001595681"/>
    </source>
</evidence>
<gene>
    <name evidence="1" type="ORF">ACFOKF_15385</name>
</gene>
<keyword evidence="2" id="KW-1185">Reference proteome</keyword>
<organism evidence="1 2">
    <name type="scientific">Sphingobium rhizovicinum</name>
    <dbReference type="NCBI Taxonomy" id="432308"/>
    <lineage>
        <taxon>Bacteria</taxon>
        <taxon>Pseudomonadati</taxon>
        <taxon>Pseudomonadota</taxon>
        <taxon>Alphaproteobacteria</taxon>
        <taxon>Sphingomonadales</taxon>
        <taxon>Sphingomonadaceae</taxon>
        <taxon>Sphingobium</taxon>
    </lineage>
</organism>
<dbReference type="NCBIfam" id="TIGR01635">
    <property type="entry name" value="tail_comp_S"/>
    <property type="match status" value="1"/>
</dbReference>
<sequence>MIKVDFKYQLVAQGLGEVSRRLSDMTPIHQDIGEYVVEATKQRFKQGIAPDGTAWTPKKQATIDRYKARGDGDRPDPLIGPSKRLSSEIAHYADAQSVEIGSALEYSAVMQDGAKQGAFGKSPRGGPIPWGDIPARPWLGLSEEDEANIIDIADEHLEQAFLANGFNG</sequence>